<dbReference type="SMART" id="SM00062">
    <property type="entry name" value="PBPb"/>
    <property type="match status" value="1"/>
</dbReference>
<evidence type="ECO:0000256" key="5">
    <source>
        <dbReference type="SAM" id="SignalP"/>
    </source>
</evidence>
<dbReference type="GO" id="GO:0042597">
    <property type="term" value="C:periplasmic space"/>
    <property type="evidence" value="ECO:0007669"/>
    <property type="project" value="UniProtKB-SubCell"/>
</dbReference>
<evidence type="ECO:0000256" key="2">
    <source>
        <dbReference type="ARBA" id="ARBA00010742"/>
    </source>
</evidence>
<dbReference type="RefSeq" id="WP_185139338.1">
    <property type="nucleotide sequence ID" value="NZ_JACJVR010000127.1"/>
</dbReference>
<dbReference type="PROSITE" id="PS51257">
    <property type="entry name" value="PROKAR_LIPOPROTEIN"/>
    <property type="match status" value="1"/>
</dbReference>
<protein>
    <submittedName>
        <fullName evidence="7">ABC transporter substrate-binding protein</fullName>
    </submittedName>
</protein>
<evidence type="ECO:0000256" key="4">
    <source>
        <dbReference type="SAM" id="MobiDB-lite"/>
    </source>
</evidence>
<dbReference type="Pfam" id="PF13379">
    <property type="entry name" value="NMT1_2"/>
    <property type="match status" value="1"/>
</dbReference>
<feature type="region of interest" description="Disordered" evidence="4">
    <location>
        <begin position="26"/>
        <end position="50"/>
    </location>
</feature>
<evidence type="ECO:0000256" key="3">
    <source>
        <dbReference type="ARBA" id="ARBA00022729"/>
    </source>
</evidence>
<comment type="similarity">
    <text evidence="2">Belongs to the bacterial solute-binding protein SsuA/TauA family.</text>
</comment>
<dbReference type="PANTHER" id="PTHR30024">
    <property type="entry name" value="ALIPHATIC SULFONATES-BINDING PROTEIN-RELATED"/>
    <property type="match status" value="1"/>
</dbReference>
<evidence type="ECO:0000313" key="7">
    <source>
        <dbReference type="EMBL" id="MBB6695392.1"/>
    </source>
</evidence>
<evidence type="ECO:0000259" key="6">
    <source>
        <dbReference type="SMART" id="SM00062"/>
    </source>
</evidence>
<proteinExistence type="inferred from homology"/>
<sequence length="349" mass="37077">MAKKWGLALLTLALATGLAACGNNSDTSAGASPGTASTGAEAGSGNGSSGEPTKLSLALSSWVGFAPLYIAQEKGFFKEHGLDVELVKMESVADRRSTLAANRIQGFTSTVDTHVVTAASGVPVVQVVALDDSYGGDGLVAKKEIKSLKDLVGKTVAVQTDGGASFFWFLYLLNKEGIDEKDIKLQSMTAGDAGAAFAAKKVDAAVTWEPWLSKAKDTDFGSVLVSSDATPGVIADTIGLRKDFADANPDAVKALAQSWFEAVEYYKTNEEDAVKIMARAFDQTTDEFKAGLSGVRYYDQARNQEYFGTKEQPGALRELTELGAKFWLDHKLIDSAPDIDSLIDYSAIR</sequence>
<dbReference type="InterPro" id="IPR001638">
    <property type="entry name" value="Solute-binding_3/MltF_N"/>
</dbReference>
<evidence type="ECO:0000313" key="8">
    <source>
        <dbReference type="Proteomes" id="UP000553776"/>
    </source>
</evidence>
<comment type="subcellular location">
    <subcellularLocation>
        <location evidence="1">Periplasm</location>
    </subcellularLocation>
</comment>
<gene>
    <name evidence="7" type="ORF">H7B90_28755</name>
</gene>
<feature type="chain" id="PRO_5038930316" evidence="5">
    <location>
        <begin position="20"/>
        <end position="349"/>
    </location>
</feature>
<name>A0A841U6W5_9BACL</name>
<dbReference type="AlphaFoldDB" id="A0A841U6W5"/>
<dbReference type="PANTHER" id="PTHR30024:SF47">
    <property type="entry name" value="TAURINE-BINDING PERIPLASMIC PROTEIN"/>
    <property type="match status" value="1"/>
</dbReference>
<feature type="compositionally biased region" description="Low complexity" evidence="4">
    <location>
        <begin position="26"/>
        <end position="41"/>
    </location>
</feature>
<dbReference type="SUPFAM" id="SSF53850">
    <property type="entry name" value="Periplasmic binding protein-like II"/>
    <property type="match status" value="1"/>
</dbReference>
<comment type="caution">
    <text evidence="7">The sequence shown here is derived from an EMBL/GenBank/DDBJ whole genome shotgun (WGS) entry which is preliminary data.</text>
</comment>
<organism evidence="7 8">
    <name type="scientific">Cohnella xylanilytica</name>
    <dbReference type="NCBI Taxonomy" id="557555"/>
    <lineage>
        <taxon>Bacteria</taxon>
        <taxon>Bacillati</taxon>
        <taxon>Bacillota</taxon>
        <taxon>Bacilli</taxon>
        <taxon>Bacillales</taxon>
        <taxon>Paenibacillaceae</taxon>
        <taxon>Cohnella</taxon>
    </lineage>
</organism>
<keyword evidence="8" id="KW-1185">Reference proteome</keyword>
<dbReference type="EMBL" id="JACJVR010000127">
    <property type="protein sequence ID" value="MBB6695392.1"/>
    <property type="molecule type" value="Genomic_DNA"/>
</dbReference>
<feature type="signal peptide" evidence="5">
    <location>
        <begin position="1"/>
        <end position="19"/>
    </location>
</feature>
<accession>A0A841U6W5</accession>
<feature type="domain" description="Solute-binding protein family 3/N-terminal" evidence="6">
    <location>
        <begin position="58"/>
        <end position="272"/>
    </location>
</feature>
<dbReference type="CDD" id="cd13563">
    <property type="entry name" value="PBP2_SsuA_like_6"/>
    <property type="match status" value="1"/>
</dbReference>
<keyword evidence="3 5" id="KW-0732">Signal</keyword>
<dbReference type="Gene3D" id="3.40.190.10">
    <property type="entry name" value="Periplasmic binding protein-like II"/>
    <property type="match status" value="2"/>
</dbReference>
<reference evidence="7 8" key="1">
    <citation type="submission" date="2020-08" db="EMBL/GenBank/DDBJ databases">
        <title>Cohnella phylogeny.</title>
        <authorList>
            <person name="Dunlap C."/>
        </authorList>
    </citation>
    <scope>NUCLEOTIDE SEQUENCE [LARGE SCALE GENOMIC DNA]</scope>
    <source>
        <strain evidence="7 8">DSM 25239</strain>
    </source>
</reference>
<evidence type="ECO:0000256" key="1">
    <source>
        <dbReference type="ARBA" id="ARBA00004418"/>
    </source>
</evidence>
<dbReference type="Proteomes" id="UP000553776">
    <property type="component" value="Unassembled WGS sequence"/>
</dbReference>